<dbReference type="InterPro" id="IPR004358">
    <property type="entry name" value="Sig_transdc_His_kin-like_C"/>
</dbReference>
<evidence type="ECO:0000256" key="2">
    <source>
        <dbReference type="ARBA" id="ARBA00012438"/>
    </source>
</evidence>
<dbReference type="Gene3D" id="1.10.287.130">
    <property type="match status" value="1"/>
</dbReference>
<evidence type="ECO:0000313" key="12">
    <source>
        <dbReference type="Proteomes" id="UP000309676"/>
    </source>
</evidence>
<dbReference type="GO" id="GO:0000155">
    <property type="term" value="F:phosphorelay sensor kinase activity"/>
    <property type="evidence" value="ECO:0007669"/>
    <property type="project" value="InterPro"/>
</dbReference>
<name>A0A5R9G8L6_9BACL</name>
<feature type="domain" description="Histidine kinase" evidence="10">
    <location>
        <begin position="178"/>
        <end position="381"/>
    </location>
</feature>
<dbReference type="Pfam" id="PF00512">
    <property type="entry name" value="HisKA"/>
    <property type="match status" value="1"/>
</dbReference>
<dbReference type="InterPro" id="IPR005467">
    <property type="entry name" value="His_kinase_dom"/>
</dbReference>
<dbReference type="InterPro" id="IPR036890">
    <property type="entry name" value="HATPase_C_sf"/>
</dbReference>
<reference evidence="11 12" key="1">
    <citation type="submission" date="2019-05" db="EMBL/GenBank/DDBJ databases">
        <authorList>
            <person name="Narsing Rao M.P."/>
            <person name="Li W.J."/>
        </authorList>
    </citation>
    <scope>NUCLEOTIDE SEQUENCE [LARGE SCALE GENOMIC DNA]</scope>
    <source>
        <strain evidence="11 12">SYSU_K30003</strain>
    </source>
</reference>
<evidence type="ECO:0000256" key="7">
    <source>
        <dbReference type="ARBA" id="ARBA00022840"/>
    </source>
</evidence>
<keyword evidence="4" id="KW-0808">Transferase</keyword>
<dbReference type="EC" id="2.7.13.3" evidence="2"/>
<feature type="transmembrane region" description="Helical" evidence="9">
    <location>
        <begin position="93"/>
        <end position="111"/>
    </location>
</feature>
<dbReference type="SUPFAM" id="SSF55874">
    <property type="entry name" value="ATPase domain of HSP90 chaperone/DNA topoisomerase II/histidine kinase"/>
    <property type="match status" value="1"/>
</dbReference>
<dbReference type="EMBL" id="VCIW01000015">
    <property type="protein sequence ID" value="TLS50440.1"/>
    <property type="molecule type" value="Genomic_DNA"/>
</dbReference>
<organism evidence="11 12">
    <name type="scientific">Paenibacillus antri</name>
    <dbReference type="NCBI Taxonomy" id="2582848"/>
    <lineage>
        <taxon>Bacteria</taxon>
        <taxon>Bacillati</taxon>
        <taxon>Bacillota</taxon>
        <taxon>Bacilli</taxon>
        <taxon>Bacillales</taxon>
        <taxon>Paenibacillaceae</taxon>
        <taxon>Paenibacillus</taxon>
    </lineage>
</organism>
<dbReference type="RefSeq" id="WP_138196167.1">
    <property type="nucleotide sequence ID" value="NZ_VCIW01000015.1"/>
</dbReference>
<evidence type="ECO:0000256" key="4">
    <source>
        <dbReference type="ARBA" id="ARBA00022679"/>
    </source>
</evidence>
<keyword evidence="12" id="KW-1185">Reference proteome</keyword>
<feature type="transmembrane region" description="Helical" evidence="9">
    <location>
        <begin position="123"/>
        <end position="144"/>
    </location>
</feature>
<feature type="transmembrane region" description="Helical" evidence="9">
    <location>
        <begin position="6"/>
        <end position="27"/>
    </location>
</feature>
<dbReference type="PRINTS" id="PR00344">
    <property type="entry name" value="BCTRLSENSOR"/>
</dbReference>
<keyword evidence="3" id="KW-0597">Phosphoprotein</keyword>
<dbReference type="AlphaFoldDB" id="A0A5R9G8L6"/>
<dbReference type="GO" id="GO:0005524">
    <property type="term" value="F:ATP binding"/>
    <property type="evidence" value="ECO:0007669"/>
    <property type="project" value="UniProtKB-KW"/>
</dbReference>
<dbReference type="SMART" id="SM00387">
    <property type="entry name" value="HATPase_c"/>
    <property type="match status" value="1"/>
</dbReference>
<dbReference type="Pfam" id="PF02518">
    <property type="entry name" value="HATPase_c"/>
    <property type="match status" value="1"/>
</dbReference>
<comment type="catalytic activity">
    <reaction evidence="1">
        <text>ATP + protein L-histidine = ADP + protein N-phospho-L-histidine.</text>
        <dbReference type="EC" id="2.7.13.3"/>
    </reaction>
</comment>
<dbReference type="PANTHER" id="PTHR43065:SF10">
    <property type="entry name" value="PEROXIDE STRESS-ACTIVATED HISTIDINE KINASE MAK3"/>
    <property type="match status" value="1"/>
</dbReference>
<keyword evidence="9" id="KW-0812">Transmembrane</keyword>
<evidence type="ECO:0000256" key="9">
    <source>
        <dbReference type="SAM" id="Phobius"/>
    </source>
</evidence>
<keyword evidence="6" id="KW-0418">Kinase</keyword>
<evidence type="ECO:0000256" key="5">
    <source>
        <dbReference type="ARBA" id="ARBA00022741"/>
    </source>
</evidence>
<dbReference type="PANTHER" id="PTHR43065">
    <property type="entry name" value="SENSOR HISTIDINE KINASE"/>
    <property type="match status" value="1"/>
</dbReference>
<keyword evidence="5" id="KW-0547">Nucleotide-binding</keyword>
<keyword evidence="7" id="KW-0067">ATP-binding</keyword>
<dbReference type="InterPro" id="IPR003661">
    <property type="entry name" value="HisK_dim/P_dom"/>
</dbReference>
<comment type="caution">
    <text evidence="11">The sequence shown here is derived from an EMBL/GenBank/DDBJ whole genome shotgun (WGS) entry which is preliminary data.</text>
</comment>
<dbReference type="CDD" id="cd00082">
    <property type="entry name" value="HisKA"/>
    <property type="match status" value="1"/>
</dbReference>
<feature type="transmembrane region" description="Helical" evidence="9">
    <location>
        <begin position="34"/>
        <end position="49"/>
    </location>
</feature>
<accession>A0A5R9G8L6</accession>
<gene>
    <name evidence="11" type="ORF">FE782_20680</name>
</gene>
<dbReference type="OrthoDB" id="9815750at2"/>
<sequence>MGELFTWYYRVFLPLYAVFIIGSSIALHKTTSTFMLLAVGASFIGSVYPDRNIRSVRWLSLALLAALHWYSQLNWCNMLYLTLLAKEVVTARGIVRIGASALLYTAVYSFVRLTYMEPTAYNILVTGADFFASFGLVIVIRYLAEAEYVKRRWRQSKLEAEASARAEKLRVVGELAAGMAHEIRNPLTTVKGFVQVAHRDGNLGRWYELIMDEITRMNELTSEFLQFSKPSLANMKPHPLQSCARRAFQLLEPEGLRQGHALRCDFEEEAIVVRMDRDKIVQMLINLVQNAFDAMEESGAVTIAVRREGTSAVMTVQDTGKGIPAPALEKLFDPFYTTKEHGTGLGLSISQKIVADHGGTMDVRSRIGEGTAFVMRFPIAEEANESDD</sequence>
<dbReference type="InterPro" id="IPR036097">
    <property type="entry name" value="HisK_dim/P_sf"/>
</dbReference>
<evidence type="ECO:0000256" key="1">
    <source>
        <dbReference type="ARBA" id="ARBA00000085"/>
    </source>
</evidence>
<dbReference type="Gene3D" id="3.30.565.10">
    <property type="entry name" value="Histidine kinase-like ATPase, C-terminal domain"/>
    <property type="match status" value="1"/>
</dbReference>
<keyword evidence="9" id="KW-0472">Membrane</keyword>
<dbReference type="Proteomes" id="UP000309676">
    <property type="component" value="Unassembled WGS sequence"/>
</dbReference>
<evidence type="ECO:0000313" key="11">
    <source>
        <dbReference type="EMBL" id="TLS50440.1"/>
    </source>
</evidence>
<keyword evidence="8" id="KW-0902">Two-component regulatory system</keyword>
<keyword evidence="9" id="KW-1133">Transmembrane helix</keyword>
<dbReference type="InterPro" id="IPR003594">
    <property type="entry name" value="HATPase_dom"/>
</dbReference>
<feature type="transmembrane region" description="Helical" evidence="9">
    <location>
        <begin position="61"/>
        <end position="81"/>
    </location>
</feature>
<evidence type="ECO:0000259" key="10">
    <source>
        <dbReference type="PROSITE" id="PS50109"/>
    </source>
</evidence>
<evidence type="ECO:0000256" key="8">
    <source>
        <dbReference type="ARBA" id="ARBA00023012"/>
    </source>
</evidence>
<dbReference type="SUPFAM" id="SSF47384">
    <property type="entry name" value="Homodimeric domain of signal transducing histidine kinase"/>
    <property type="match status" value="1"/>
</dbReference>
<proteinExistence type="predicted"/>
<protein>
    <recommendedName>
        <fullName evidence="2">histidine kinase</fullName>
        <ecNumber evidence="2">2.7.13.3</ecNumber>
    </recommendedName>
</protein>
<dbReference type="SMART" id="SM00388">
    <property type="entry name" value="HisKA"/>
    <property type="match status" value="1"/>
</dbReference>
<evidence type="ECO:0000256" key="6">
    <source>
        <dbReference type="ARBA" id="ARBA00022777"/>
    </source>
</evidence>
<dbReference type="PROSITE" id="PS50109">
    <property type="entry name" value="HIS_KIN"/>
    <property type="match status" value="1"/>
</dbReference>
<evidence type="ECO:0000256" key="3">
    <source>
        <dbReference type="ARBA" id="ARBA00022553"/>
    </source>
</evidence>